<name>A0A8G1VY62_9EURO</name>
<keyword evidence="2" id="KW-0677">Repeat</keyword>
<dbReference type="InterPro" id="IPR016024">
    <property type="entry name" value="ARM-type_fold"/>
</dbReference>
<dbReference type="InterPro" id="IPR011989">
    <property type="entry name" value="ARM-like"/>
</dbReference>
<dbReference type="OrthoDB" id="5148094at2759"/>
<dbReference type="Pfam" id="PF24993">
    <property type="entry name" value="GNC1_N"/>
    <property type="match status" value="1"/>
</dbReference>
<dbReference type="InterPro" id="IPR056809">
    <property type="entry name" value="HEAT_GCN1_fung"/>
</dbReference>
<dbReference type="EMBL" id="KZ824676">
    <property type="protein sequence ID" value="RAK73714.1"/>
    <property type="molecule type" value="Genomic_DNA"/>
</dbReference>
<dbReference type="Pfam" id="PF23271">
    <property type="entry name" value="HEAT_GCN1"/>
    <property type="match status" value="1"/>
</dbReference>
<evidence type="ECO:0000256" key="4">
    <source>
        <dbReference type="SAM" id="MobiDB-lite"/>
    </source>
</evidence>
<evidence type="ECO:0000256" key="2">
    <source>
        <dbReference type="ARBA" id="ARBA00022737"/>
    </source>
</evidence>
<dbReference type="GO" id="GO:0030295">
    <property type="term" value="F:protein kinase activator activity"/>
    <property type="evidence" value="ECO:0007669"/>
    <property type="project" value="UniProtKB-ARBA"/>
</dbReference>
<dbReference type="InterPro" id="IPR056810">
    <property type="entry name" value="GNC1-like_N"/>
</dbReference>
<dbReference type="Pfam" id="PF24987">
    <property type="entry name" value="HEAT_EF3_N"/>
    <property type="match status" value="1"/>
</dbReference>
<gene>
    <name evidence="6" type="ORF">BO72DRAFT_436770</name>
</gene>
<dbReference type="SUPFAM" id="SSF48371">
    <property type="entry name" value="ARM repeat"/>
    <property type="match status" value="3"/>
</dbReference>
<dbReference type="PANTHER" id="PTHR23346">
    <property type="entry name" value="TRANSLATIONAL ACTIVATOR GCN1-RELATED"/>
    <property type="match status" value="1"/>
</dbReference>
<feature type="region of interest" description="Disordered" evidence="4">
    <location>
        <begin position="2661"/>
        <end position="2682"/>
    </location>
</feature>
<dbReference type="Pfam" id="PF24984">
    <property type="entry name" value="HEAT_EF3_GNC1"/>
    <property type="match status" value="1"/>
</dbReference>
<dbReference type="SMART" id="SM01349">
    <property type="entry name" value="TOG"/>
    <property type="match status" value="1"/>
</dbReference>
<evidence type="ECO:0000259" key="5">
    <source>
        <dbReference type="SMART" id="SM01349"/>
    </source>
</evidence>
<dbReference type="FunFam" id="1.25.10.10:FF:002031">
    <property type="entry name" value="Translational activator, putative (AFU_orthologue AFUA_2G07960)"/>
    <property type="match status" value="1"/>
</dbReference>
<dbReference type="GeneID" id="63860665"/>
<evidence type="ECO:0000256" key="3">
    <source>
        <dbReference type="ARBA" id="ARBA00072275"/>
    </source>
</evidence>
<evidence type="ECO:0000256" key="1">
    <source>
        <dbReference type="ARBA" id="ARBA00007366"/>
    </source>
</evidence>
<evidence type="ECO:0000313" key="6">
    <source>
        <dbReference type="EMBL" id="RAK73714.1"/>
    </source>
</evidence>
<dbReference type="Pfam" id="PF24916">
    <property type="entry name" value="HEAT_GCN1_fung"/>
    <property type="match status" value="1"/>
</dbReference>
<sequence>MTTSSAPHSFVRVSAHCLVTPACSSPPHNMDDFPWEQVDSGNLESLQVVLFSSSTARRIRALQELRDRIASTLPSQIRQPVIGLLFTTYPRYVDRPSRQAVQQCLRELLKAPVPTEDLKYFTQKLQNEATKPLAPGPALVLVEWCSIVLQIVAEDPAAPLSAALDTIAVDARALDTCLAAAGSKLAVKISALRVTRRALRAVFGSATWGEDAIRQSVQRLTSDATAGQKNAPFLGVISGVCARLPTRKPILEEQKKAIIAFYTKELVGSKSAPPSHVADALGDFFVAFVTYEDVASELTPPFEKAMLRSPEVVFSGLLPSLCSSLPDDFDLAELLHTRLLKHLLSSMKSANPAIRQGAVRSFEALLSKSKSDTLLLKVTSEVVGPLKTQKITNPEQRAVYAQAIAAILPSVDISKEVVQGLVPVFSRESNEAALEQEIKSFCKHLTFLVHSKVKVNDDVVGAIVKGSSDKRVPFKKLWQLNVSEVFWQVEASTLASAEVEPLVNKYLGKMKELYNEVFSNPMPSAQGGSLSTAHIYLALLERSSPLASFDKAAWDETIAQATVLNPKPSFLLNPKAYSKLTSQAEIQWAVRALTAVTTSSKFDGAEDAAKTAWAQAFIYSITAPALHTSFRDESARALTEVYLKSVAGTSRIIINGLWAWILAFRTGEKESAPISAGPESERHLHLVLKAICPPSSTLQAVEHNAADLKSQLVDLLLLSRPELIPNASWISLCLRTGTDPGDLVREFADDCLKQLTRVQGDPVQSKIPRLNAAIWSAAGELSFVAPDAMVPRLVAQIREDLDVSRVSKFTPTDVAIARTPEGTMFVDVLSTKSKPAFDKNNKDYNILKWEEELRVQLAEKKGQKPKKLTADEQAKVKAQLAKESKIREEVLEEIKKIERGTGIIQGLAGGPAIDADGWINPAVSALLALAEAGAGLFVGDVVSKAYIKCAEKLSSRLGPLRPFVGIATLRAIGQTHLPPDMESESLGQLVTRILYRLRFASEQRPLDISSLAYVLPLLFLILDRNGIEEQKGEEGEQVLLAIEVLSFHSSSFTDERLPRVEVLNHLLSAMQRYTQHYKLIKDTLFDFCRYISSNITQAELDVLLKGTIVSEVSVRTSVLQVIEAEIDLTDLDFSEHIWLECHDHVEENAEIAENIWEENALEVDDSSYGKIIPYLASKDSHLRGAAARALAHAIESNPSIFDEIVSELQSKYSIEIQPKVPEKDSYGMPKKMDLTDHWEFRSGIALALGAMTNLYEGEQIVEFLRFLIERGPLIDKSSVVRSQMAESGRSVIAARGQQVVEELMKLLETTLETSDKGSETSDLLNEAVVVLYGSLAQHLKADDPRLQIVLKKLLGTLPTPSESVQSAVSGCLPPLIRLCGPQQSGQYVKDMLDQLLQSKKYATQRGAAYGLAGIVSGRGISTLREFQVMAHLQDASENRKEPHQRQGALLAYELFATILGRTFEPYVIRIVPQLLASFGDVNADVRDACLDAAKACFSNLSSYGVKQILPTLLDGLDDTQWRSQKGACDLLGAMAYLDPQQLAASLPDIIPPLTVVLNDTHKEVRNAANCSLQRFGEVISNPEVKSLVNVLLKALSDPTKYTDEALDSLIKVSFIHYLDAPSLALVVRILERGLGDRSNTKRKSAQIIGSLAHLTERKDLISHLPIIVSGLQLAIVDPVPTTRATASKALGSLIEKLGEDALPDLIPNLMATLKSDTGAGDRLGSAQALSEVLAGLGTTRLEETLPTILQNVSSSKPSVREGFMTLFIFLPACFGNSFASYLSKIIPPILSGLADDVESIREVSLKAGRLLVKNFSSKAIDLLLPELERGLADDSYRIRLSSVELVGDLLFSITGITARADAEEEEEEAAQAGQSLLEVLGEERRNKVLSALFICRCDTSGLVKSAAMGVWKSLVASPKTLKDMVPTLSQLIIRRLGSSNMEHKVIASNALGDLIKKAGESVLATLLPTLEEGLQSSPDVDVRQGICIALRELITSASPEALEDYEKVLISTVRVALVDNDEDVREAAAEAFDALQQILGKRAVDQVLPHLLLLLRNSDEAEQALSALLTLLTEQTRANIILPNLIPTLLTSPISAFNARALASLAEVASSAMTRRLPTILNSLMDNIVSTTDEELRQELSSAFDTILVSVDENDGLNVMVNAMMTLLKHDDHVRRATAAVHLKNFFANAEIDYSRYHQDLIRVLLISFDDGDKDVVKAAWAAQSELTSHLRKEEMEVLTIPTRQALRSVGVPGANLPGFSLPKGITAVLPIFLQGLLNGSVEQRTQAALAISDIIDRTGADSLKMFVTQITGPLIRVVSERSVDIKCSIFFTLNKLLEKIPLAVKPFLPQLQRTFARGLADSTSETLRNRAAKGLGILITLTPRVDPLIAELVTGTKTPDVGVRNAMMKALQEVVGKAGANMSEASKNAILALIDDEASDQTDAVAITNAKLLGALVKVLPPATAGPLIKNRVLTANVSHSSILGLNALLVEAPSALTEHFATETQAVICQGVTNKDPFISDNSVLAAGKYLLIEDEHRNFEVSKAIFEALAPCIQPGGPSDTRRLALVVLRTVSRLHPELTRPHLALLAPPIFGSVRDMVIPVKLAAEAAFLAIFSVVESESAVFDKYMAGPGAELPPGPKRSMSDYFKRVALRLASQARERKEAEGGQGGLGLSNDEVDDEKEVWSIGKVDLGEGTFGDD</sequence>
<proteinExistence type="inferred from homology"/>
<protein>
    <recommendedName>
        <fullName evidence="3">eIF-2-alpha kinase activator GCN1</fullName>
    </recommendedName>
</protein>
<evidence type="ECO:0000313" key="7">
    <source>
        <dbReference type="Proteomes" id="UP000249789"/>
    </source>
</evidence>
<comment type="similarity">
    <text evidence="1">Belongs to the GCN1 family.</text>
</comment>
<dbReference type="RefSeq" id="XP_040797724.1">
    <property type="nucleotide sequence ID" value="XM_040943332.1"/>
</dbReference>
<dbReference type="InterPro" id="IPR034085">
    <property type="entry name" value="TOG"/>
</dbReference>
<dbReference type="PANTHER" id="PTHR23346:SF7">
    <property type="entry name" value="STALLED RIBOSOME SENSOR GCN1"/>
    <property type="match status" value="1"/>
</dbReference>
<dbReference type="InterPro" id="IPR057546">
    <property type="entry name" value="HEAT_GCN1"/>
</dbReference>
<dbReference type="Proteomes" id="UP000249789">
    <property type="component" value="Unassembled WGS sequence"/>
</dbReference>
<dbReference type="GO" id="GO:0005829">
    <property type="term" value="C:cytosol"/>
    <property type="evidence" value="ECO:0007669"/>
    <property type="project" value="TreeGrafter"/>
</dbReference>
<dbReference type="Gene3D" id="1.25.10.10">
    <property type="entry name" value="Leucine-rich Repeat Variant"/>
    <property type="match status" value="5"/>
</dbReference>
<accession>A0A8G1VY62</accession>
<organism evidence="6 7">
    <name type="scientific">Aspergillus fijiensis CBS 313.89</name>
    <dbReference type="NCBI Taxonomy" id="1448319"/>
    <lineage>
        <taxon>Eukaryota</taxon>
        <taxon>Fungi</taxon>
        <taxon>Dikarya</taxon>
        <taxon>Ascomycota</taxon>
        <taxon>Pezizomycotina</taxon>
        <taxon>Eurotiomycetes</taxon>
        <taxon>Eurotiomycetidae</taxon>
        <taxon>Eurotiales</taxon>
        <taxon>Aspergillaceae</taxon>
        <taxon>Aspergillus</taxon>
    </lineage>
</organism>
<dbReference type="Pfam" id="PF25801">
    <property type="entry name" value="HEAT_GCN1_C_2"/>
    <property type="match status" value="1"/>
</dbReference>
<dbReference type="GO" id="GO:1904688">
    <property type="term" value="P:regulation of cytoplasmic translational initiation"/>
    <property type="evidence" value="ECO:0007669"/>
    <property type="project" value="UniProtKB-ARBA"/>
</dbReference>
<dbReference type="Pfam" id="PF12074">
    <property type="entry name" value="Gcn1_N"/>
    <property type="match status" value="1"/>
</dbReference>
<dbReference type="VEuPathDB" id="FungiDB:BO72DRAFT_436770"/>
<reference evidence="6 7" key="1">
    <citation type="submission" date="2018-02" db="EMBL/GenBank/DDBJ databases">
        <title>The genomes of Aspergillus section Nigri reveals drivers in fungal speciation.</title>
        <authorList>
            <consortium name="DOE Joint Genome Institute"/>
            <person name="Vesth T.C."/>
            <person name="Nybo J."/>
            <person name="Theobald S."/>
            <person name="Brandl J."/>
            <person name="Frisvad J.C."/>
            <person name="Nielsen K.F."/>
            <person name="Lyhne E.K."/>
            <person name="Kogle M.E."/>
            <person name="Kuo A."/>
            <person name="Riley R."/>
            <person name="Clum A."/>
            <person name="Nolan M."/>
            <person name="Lipzen A."/>
            <person name="Salamov A."/>
            <person name="Henrissat B."/>
            <person name="Wiebenga A."/>
            <person name="De vries R.P."/>
            <person name="Grigoriev I.V."/>
            <person name="Mortensen U.H."/>
            <person name="Andersen M.R."/>
            <person name="Baker S.E."/>
        </authorList>
    </citation>
    <scope>NUCLEOTIDE SEQUENCE [LARGE SCALE GENOMIC DNA]</scope>
    <source>
        <strain evidence="6 7">CBS 313.89</strain>
    </source>
</reference>
<dbReference type="GO" id="GO:0034198">
    <property type="term" value="P:cellular response to amino acid starvation"/>
    <property type="evidence" value="ECO:0007669"/>
    <property type="project" value="TreeGrafter"/>
</dbReference>
<dbReference type="InterPro" id="IPR022716">
    <property type="entry name" value="Gcn1_N"/>
</dbReference>
<dbReference type="FunFam" id="1.25.10.10:FF:000090">
    <property type="entry name" value="eIF-2-alpha kinase activator GCN1"/>
    <property type="match status" value="1"/>
</dbReference>
<keyword evidence="7" id="KW-1185">Reference proteome</keyword>
<feature type="domain" description="TOG" evidence="5">
    <location>
        <begin position="1371"/>
        <end position="1608"/>
    </location>
</feature>